<accession>A0A816TCJ4</accession>
<evidence type="ECO:0000313" key="1">
    <source>
        <dbReference type="EMBL" id="CAF2099266.1"/>
    </source>
</evidence>
<protein>
    <submittedName>
        <fullName evidence="1">(rape) hypothetical protein</fullName>
    </submittedName>
</protein>
<sequence length="54" mass="6332">MVWRHPWDGHGDHGHGDHHEVVSLNLLKIMTRKWIVSVLFSASYVEINRNVKKT</sequence>
<organism evidence="1">
    <name type="scientific">Brassica napus</name>
    <name type="common">Rape</name>
    <dbReference type="NCBI Taxonomy" id="3708"/>
    <lineage>
        <taxon>Eukaryota</taxon>
        <taxon>Viridiplantae</taxon>
        <taxon>Streptophyta</taxon>
        <taxon>Embryophyta</taxon>
        <taxon>Tracheophyta</taxon>
        <taxon>Spermatophyta</taxon>
        <taxon>Magnoliopsida</taxon>
        <taxon>eudicotyledons</taxon>
        <taxon>Gunneridae</taxon>
        <taxon>Pentapetalae</taxon>
        <taxon>rosids</taxon>
        <taxon>malvids</taxon>
        <taxon>Brassicales</taxon>
        <taxon>Brassicaceae</taxon>
        <taxon>Brassiceae</taxon>
        <taxon>Brassica</taxon>
    </lineage>
</organism>
<proteinExistence type="predicted"/>
<name>A0A816TCJ4_BRANA</name>
<reference evidence="1" key="1">
    <citation type="submission" date="2021-01" db="EMBL/GenBank/DDBJ databases">
        <authorList>
            <consortium name="Genoscope - CEA"/>
            <person name="William W."/>
        </authorList>
    </citation>
    <scope>NUCLEOTIDE SEQUENCE</scope>
</reference>
<dbReference type="EMBL" id="HG994359">
    <property type="protein sequence ID" value="CAF2099266.1"/>
    <property type="molecule type" value="Genomic_DNA"/>
</dbReference>
<dbReference type="Proteomes" id="UP001295469">
    <property type="component" value="Chromosome A05"/>
</dbReference>
<gene>
    <name evidence="1" type="ORF">DARMORV10_A05P26220.1</name>
</gene>
<dbReference type="AlphaFoldDB" id="A0A816TCJ4"/>